<name>A0A9P6DR06_9AGAM</name>
<accession>A0A9P6DR06</accession>
<comment type="caution">
    <text evidence="1">The sequence shown here is derived from an EMBL/GenBank/DDBJ whole genome shotgun (WGS) entry which is preliminary data.</text>
</comment>
<sequence length="208" mass="23749">MSTWATLSPIKLHNPLTDEQPALLAFNAPASTQESDCSPTEYPPSLPCEDAPHVHTSERLKLWASIMHDTLAESSSSAHLISASPAHKLHHLVTMLCTKLDLSKIHLTQCQATQESYETQLILQNLYCKKILCQLQHKEEKAKPKDNISMKLTLEVSLYHANKPRIFSHTPMKIIRSLQKRSRLERRRLLPQGWLLQHKRQQLLKGSK</sequence>
<proteinExistence type="predicted"/>
<evidence type="ECO:0000313" key="1">
    <source>
        <dbReference type="EMBL" id="KAF9507953.1"/>
    </source>
</evidence>
<reference evidence="1" key="1">
    <citation type="journal article" date="2020" name="Nat. Commun.">
        <title>Large-scale genome sequencing of mycorrhizal fungi provides insights into the early evolution of symbiotic traits.</title>
        <authorList>
            <person name="Miyauchi S."/>
            <person name="Kiss E."/>
            <person name="Kuo A."/>
            <person name="Drula E."/>
            <person name="Kohler A."/>
            <person name="Sanchez-Garcia M."/>
            <person name="Morin E."/>
            <person name="Andreopoulos B."/>
            <person name="Barry K.W."/>
            <person name="Bonito G."/>
            <person name="Buee M."/>
            <person name="Carver A."/>
            <person name="Chen C."/>
            <person name="Cichocki N."/>
            <person name="Clum A."/>
            <person name="Culley D."/>
            <person name="Crous P.W."/>
            <person name="Fauchery L."/>
            <person name="Girlanda M."/>
            <person name="Hayes R.D."/>
            <person name="Keri Z."/>
            <person name="LaButti K."/>
            <person name="Lipzen A."/>
            <person name="Lombard V."/>
            <person name="Magnuson J."/>
            <person name="Maillard F."/>
            <person name="Murat C."/>
            <person name="Nolan M."/>
            <person name="Ohm R.A."/>
            <person name="Pangilinan J."/>
            <person name="Pereira M.F."/>
            <person name="Perotto S."/>
            <person name="Peter M."/>
            <person name="Pfister S."/>
            <person name="Riley R."/>
            <person name="Sitrit Y."/>
            <person name="Stielow J.B."/>
            <person name="Szollosi G."/>
            <person name="Zifcakova L."/>
            <person name="Stursova M."/>
            <person name="Spatafora J.W."/>
            <person name="Tedersoo L."/>
            <person name="Vaario L.M."/>
            <person name="Yamada A."/>
            <person name="Yan M."/>
            <person name="Wang P."/>
            <person name="Xu J."/>
            <person name="Bruns T."/>
            <person name="Baldrian P."/>
            <person name="Vilgalys R."/>
            <person name="Dunand C."/>
            <person name="Henrissat B."/>
            <person name="Grigoriev I.V."/>
            <person name="Hibbett D."/>
            <person name="Nagy L.G."/>
            <person name="Martin F.M."/>
        </authorList>
    </citation>
    <scope>NUCLEOTIDE SEQUENCE</scope>
    <source>
        <strain evidence="1">UP504</strain>
    </source>
</reference>
<keyword evidence="2" id="KW-1185">Reference proteome</keyword>
<organism evidence="1 2">
    <name type="scientific">Hydnum rufescens UP504</name>
    <dbReference type="NCBI Taxonomy" id="1448309"/>
    <lineage>
        <taxon>Eukaryota</taxon>
        <taxon>Fungi</taxon>
        <taxon>Dikarya</taxon>
        <taxon>Basidiomycota</taxon>
        <taxon>Agaricomycotina</taxon>
        <taxon>Agaricomycetes</taxon>
        <taxon>Cantharellales</taxon>
        <taxon>Hydnaceae</taxon>
        <taxon>Hydnum</taxon>
    </lineage>
</organism>
<dbReference type="EMBL" id="MU129068">
    <property type="protein sequence ID" value="KAF9507953.1"/>
    <property type="molecule type" value="Genomic_DNA"/>
</dbReference>
<dbReference type="AlphaFoldDB" id="A0A9P6DR06"/>
<gene>
    <name evidence="1" type="ORF">BS47DRAFT_1350861</name>
</gene>
<evidence type="ECO:0000313" key="2">
    <source>
        <dbReference type="Proteomes" id="UP000886523"/>
    </source>
</evidence>
<dbReference type="Proteomes" id="UP000886523">
    <property type="component" value="Unassembled WGS sequence"/>
</dbReference>
<protein>
    <submittedName>
        <fullName evidence="1">Uncharacterized protein</fullName>
    </submittedName>
</protein>